<dbReference type="Gene3D" id="1.10.10.60">
    <property type="entry name" value="Homeodomain-like"/>
    <property type="match status" value="1"/>
</dbReference>
<protein>
    <recommendedName>
        <fullName evidence="2">HTH CENPB-type domain-containing protein</fullName>
    </recommendedName>
</protein>
<keyword evidence="4" id="KW-1185">Reference proteome</keyword>
<organism evidence="3 4">
    <name type="scientific">Dryococelus australis</name>
    <dbReference type="NCBI Taxonomy" id="614101"/>
    <lineage>
        <taxon>Eukaryota</taxon>
        <taxon>Metazoa</taxon>
        <taxon>Ecdysozoa</taxon>
        <taxon>Arthropoda</taxon>
        <taxon>Hexapoda</taxon>
        <taxon>Insecta</taxon>
        <taxon>Pterygota</taxon>
        <taxon>Neoptera</taxon>
        <taxon>Polyneoptera</taxon>
        <taxon>Phasmatodea</taxon>
        <taxon>Verophasmatodea</taxon>
        <taxon>Anareolatae</taxon>
        <taxon>Phasmatidae</taxon>
        <taxon>Eurycanthinae</taxon>
        <taxon>Dryococelus</taxon>
    </lineage>
</organism>
<evidence type="ECO:0000256" key="1">
    <source>
        <dbReference type="ARBA" id="ARBA00023125"/>
    </source>
</evidence>
<feature type="domain" description="HTH CENPB-type" evidence="2">
    <location>
        <begin position="33"/>
        <end position="68"/>
    </location>
</feature>
<gene>
    <name evidence="3" type="ORF">PR048_009208</name>
</gene>
<name>A0ABQ9HZ79_9NEOP</name>
<dbReference type="EMBL" id="JARBHB010000003">
    <property type="protein sequence ID" value="KAJ8889707.1"/>
    <property type="molecule type" value="Genomic_DNA"/>
</dbReference>
<proteinExistence type="predicted"/>
<evidence type="ECO:0000259" key="2">
    <source>
        <dbReference type="Pfam" id="PF03221"/>
    </source>
</evidence>
<reference evidence="3 4" key="1">
    <citation type="submission" date="2023-02" db="EMBL/GenBank/DDBJ databases">
        <title>LHISI_Scaffold_Assembly.</title>
        <authorList>
            <person name="Stuart O.P."/>
            <person name="Cleave R."/>
            <person name="Magrath M.J.L."/>
            <person name="Mikheyev A.S."/>
        </authorList>
    </citation>
    <scope>NUCLEOTIDE SEQUENCE [LARGE SCALE GENOMIC DNA]</scope>
    <source>
        <strain evidence="3">Daus_M_001</strain>
        <tissue evidence="3">Leg muscle</tissue>
    </source>
</reference>
<evidence type="ECO:0000313" key="4">
    <source>
        <dbReference type="Proteomes" id="UP001159363"/>
    </source>
</evidence>
<keyword evidence="1" id="KW-0238">DNA-binding</keyword>
<dbReference type="Proteomes" id="UP001159363">
    <property type="component" value="Chromosome 3"/>
</dbReference>
<dbReference type="InterPro" id="IPR006600">
    <property type="entry name" value="HTH_CenpB_DNA-bd_dom"/>
</dbReference>
<dbReference type="Pfam" id="PF03221">
    <property type="entry name" value="HTH_Tnp_Tc5"/>
    <property type="match status" value="1"/>
</dbReference>
<accession>A0ABQ9HZ79</accession>
<comment type="caution">
    <text evidence="3">The sequence shown here is derived from an EMBL/GenBank/DDBJ whole genome shotgun (WGS) entry which is preliminary data.</text>
</comment>
<sequence length="73" mass="8192">MYGASSKSDLSSDLEDVLNGLAKNGLRVCQLVVLKAKASDMALGMQIEYFKCSEDWLHRFKERRGITLHIVFG</sequence>
<evidence type="ECO:0000313" key="3">
    <source>
        <dbReference type="EMBL" id="KAJ8889707.1"/>
    </source>
</evidence>